<dbReference type="PANTHER" id="PTHR17695">
    <property type="entry name" value="SMALL SUBUNIT PROCESSOME COMPONENT 20 HOMOLOG"/>
    <property type="match status" value="1"/>
</dbReference>
<feature type="repeat" description="HEAT" evidence="1">
    <location>
        <begin position="101"/>
        <end position="139"/>
    </location>
</feature>
<feature type="domain" description="U3 small nucleolar RNA-associated protein 20 C-terminal" evidence="3">
    <location>
        <begin position="451"/>
        <end position="529"/>
    </location>
</feature>
<dbReference type="AlphaFoldDB" id="A0A9P8JUS2"/>
<dbReference type="InterPro" id="IPR011989">
    <property type="entry name" value="ARM-like"/>
</dbReference>
<dbReference type="InterPro" id="IPR057525">
    <property type="entry name" value="UTP20_C"/>
</dbReference>
<dbReference type="PROSITE" id="PS50077">
    <property type="entry name" value="HEAT_REPEAT"/>
    <property type="match status" value="1"/>
</dbReference>
<dbReference type="InterPro" id="IPR052575">
    <property type="entry name" value="SSU_processome_comp_20"/>
</dbReference>
<feature type="region of interest" description="Disordered" evidence="2">
    <location>
        <begin position="488"/>
        <end position="539"/>
    </location>
</feature>
<keyword evidence="5" id="KW-1185">Reference proteome</keyword>
<evidence type="ECO:0000256" key="1">
    <source>
        <dbReference type="PROSITE-ProRule" id="PRU00103"/>
    </source>
</evidence>
<evidence type="ECO:0000256" key="2">
    <source>
        <dbReference type="SAM" id="MobiDB-lite"/>
    </source>
</evidence>
<dbReference type="InterPro" id="IPR021133">
    <property type="entry name" value="HEAT_type_2"/>
</dbReference>
<gene>
    <name evidence="4" type="ORF">KCU98_g8606</name>
</gene>
<evidence type="ECO:0000313" key="4">
    <source>
        <dbReference type="EMBL" id="KAG9979695.1"/>
    </source>
</evidence>
<dbReference type="InterPro" id="IPR016024">
    <property type="entry name" value="ARM-type_fold"/>
</dbReference>
<dbReference type="EMBL" id="JAHFXS010001091">
    <property type="protein sequence ID" value="KAG9979695.1"/>
    <property type="molecule type" value="Genomic_DNA"/>
</dbReference>
<dbReference type="Pfam" id="PF23099">
    <property type="entry name" value="UTP20_C"/>
    <property type="match status" value="1"/>
</dbReference>
<reference evidence="4" key="2">
    <citation type="submission" date="2021-08" db="EMBL/GenBank/DDBJ databases">
        <authorList>
            <person name="Gostincar C."/>
            <person name="Sun X."/>
            <person name="Song Z."/>
            <person name="Gunde-Cimerman N."/>
        </authorList>
    </citation>
    <scope>NUCLEOTIDE SEQUENCE</scope>
    <source>
        <strain evidence="4">EXF-9298</strain>
    </source>
</reference>
<feature type="compositionally biased region" description="Acidic residues" evidence="2">
    <location>
        <begin position="343"/>
        <end position="365"/>
    </location>
</feature>
<sequence length="539" mass="60274">LKAVVARKIIITEVYEVMDSVAAIMVTNQTRSARDLARGVYFAFMMEYPQAGTRLNKQIAFLVQNLEYKYVEGRQSVLELLHLLLAKTQGDLVQELSSMLFVPLVMMMVNDDSPECREMAGALISKILERADEERTSNFVTLLRTWLEQDEQLLLRRIALQCWTIYIGHGKASAKETSFLFKQVSKLLNPEDVETEDWELLYYALQAFAKMAEMAPSTSLAPAAKPSWTNIFKCLVFPHAWVKLSSARLVGLLFADLGNCASKTEQGLATLPLYTNSKMEVTAKELHGLCAAGLRTLRFSNVSEQLVGQTVRNLIFLGRCYSADNVDWEHPTPYTRNGVAVSQEEDEQEDEEEDETADGEDEDGETTTTSTPKTALHHLLSRLSALIRRDDGAPTASVLSAKTGSLQAIASLCNILPSTHISPSLPSILTPIYLLTDASIAAPRLATESLQKSYQDLKALATEVASLLQKKLGSTDYVVAMRGVQEQVRGRREERRRKRRIEAVSQPAKYAADKRRKHDITKAKRKEKSAEARGKRRGW</sequence>
<dbReference type="PANTHER" id="PTHR17695:SF11">
    <property type="entry name" value="SMALL SUBUNIT PROCESSOME COMPONENT 20 HOMOLOG"/>
    <property type="match status" value="1"/>
</dbReference>
<accession>A0A9P8JUS2</accession>
<dbReference type="GO" id="GO:0030686">
    <property type="term" value="C:90S preribosome"/>
    <property type="evidence" value="ECO:0007669"/>
    <property type="project" value="TreeGrafter"/>
</dbReference>
<evidence type="ECO:0000259" key="3">
    <source>
        <dbReference type="Pfam" id="PF23099"/>
    </source>
</evidence>
<feature type="region of interest" description="Disordered" evidence="2">
    <location>
        <begin position="332"/>
        <end position="374"/>
    </location>
</feature>
<reference evidence="4" key="1">
    <citation type="journal article" date="2021" name="J Fungi (Basel)">
        <title>Virulence traits and population genomics of the black yeast Aureobasidium melanogenum.</title>
        <authorList>
            <person name="Cernosa A."/>
            <person name="Sun X."/>
            <person name="Gostincar C."/>
            <person name="Fang C."/>
            <person name="Gunde-Cimerman N."/>
            <person name="Song Z."/>
        </authorList>
    </citation>
    <scope>NUCLEOTIDE SEQUENCE</scope>
    <source>
        <strain evidence="4">EXF-9298</strain>
    </source>
</reference>
<dbReference type="GO" id="GO:0032040">
    <property type="term" value="C:small-subunit processome"/>
    <property type="evidence" value="ECO:0007669"/>
    <property type="project" value="TreeGrafter"/>
</dbReference>
<dbReference type="SUPFAM" id="SSF48371">
    <property type="entry name" value="ARM repeat"/>
    <property type="match status" value="1"/>
</dbReference>
<evidence type="ECO:0000313" key="5">
    <source>
        <dbReference type="Proteomes" id="UP000729357"/>
    </source>
</evidence>
<feature type="non-terminal residue" evidence="4">
    <location>
        <position position="539"/>
    </location>
</feature>
<proteinExistence type="predicted"/>
<dbReference type="Gene3D" id="1.25.10.10">
    <property type="entry name" value="Leucine-rich Repeat Variant"/>
    <property type="match status" value="1"/>
</dbReference>
<organism evidence="4 5">
    <name type="scientific">Aureobasidium melanogenum</name>
    <name type="common">Aureobasidium pullulans var. melanogenum</name>
    <dbReference type="NCBI Taxonomy" id="46634"/>
    <lineage>
        <taxon>Eukaryota</taxon>
        <taxon>Fungi</taxon>
        <taxon>Dikarya</taxon>
        <taxon>Ascomycota</taxon>
        <taxon>Pezizomycotina</taxon>
        <taxon>Dothideomycetes</taxon>
        <taxon>Dothideomycetidae</taxon>
        <taxon>Dothideales</taxon>
        <taxon>Saccotheciaceae</taxon>
        <taxon>Aureobasidium</taxon>
    </lineage>
</organism>
<protein>
    <submittedName>
        <fullName evidence="4">HEAT repeat protein</fullName>
    </submittedName>
</protein>
<comment type="caution">
    <text evidence="4">The sequence shown here is derived from an EMBL/GenBank/DDBJ whole genome shotgun (WGS) entry which is preliminary data.</text>
</comment>
<dbReference type="Proteomes" id="UP000729357">
    <property type="component" value="Unassembled WGS sequence"/>
</dbReference>
<name>A0A9P8JUS2_AURME</name>
<feature type="non-terminal residue" evidence="4">
    <location>
        <position position="1"/>
    </location>
</feature>
<feature type="compositionally biased region" description="Basic residues" evidence="2">
    <location>
        <begin position="514"/>
        <end position="527"/>
    </location>
</feature>